<keyword evidence="6" id="KW-0812">Transmembrane</keyword>
<keyword evidence="5 13" id="KW-0597">Phosphoprotein</keyword>
<evidence type="ECO:0000259" key="16">
    <source>
        <dbReference type="PROSITE" id="PS50112"/>
    </source>
</evidence>
<dbReference type="InterPro" id="IPR001610">
    <property type="entry name" value="PAC"/>
</dbReference>
<evidence type="ECO:0000256" key="13">
    <source>
        <dbReference type="PROSITE-ProRule" id="PRU00169"/>
    </source>
</evidence>
<dbReference type="GO" id="GO:0005886">
    <property type="term" value="C:plasma membrane"/>
    <property type="evidence" value="ECO:0007669"/>
    <property type="project" value="UniProtKB-SubCell"/>
</dbReference>
<dbReference type="SMART" id="SM00086">
    <property type="entry name" value="PAC"/>
    <property type="match status" value="3"/>
</dbReference>
<evidence type="ECO:0000259" key="15">
    <source>
        <dbReference type="PROSITE" id="PS50110"/>
    </source>
</evidence>
<dbReference type="SUPFAM" id="SSF47384">
    <property type="entry name" value="Homodimeric domain of signal transducing histidine kinase"/>
    <property type="match status" value="1"/>
</dbReference>
<evidence type="ECO:0000259" key="17">
    <source>
        <dbReference type="PROSITE" id="PS50113"/>
    </source>
</evidence>
<dbReference type="InterPro" id="IPR003594">
    <property type="entry name" value="HATPase_dom"/>
</dbReference>
<feature type="domain" description="PAC" evidence="17">
    <location>
        <begin position="458"/>
        <end position="510"/>
    </location>
</feature>
<evidence type="ECO:0000256" key="10">
    <source>
        <dbReference type="ARBA" id="ARBA00023012"/>
    </source>
</evidence>
<dbReference type="PROSITE" id="PS50113">
    <property type="entry name" value="PAC"/>
    <property type="match status" value="4"/>
</dbReference>
<comment type="catalytic activity">
    <reaction evidence="1">
        <text>ATP + protein L-histidine = ADP + protein N-phospho-L-histidine.</text>
        <dbReference type="EC" id="2.7.13.3"/>
    </reaction>
</comment>
<evidence type="ECO:0000256" key="9">
    <source>
        <dbReference type="ARBA" id="ARBA00022989"/>
    </source>
</evidence>
<feature type="domain" description="Response regulatory" evidence="15">
    <location>
        <begin position="899"/>
        <end position="1013"/>
    </location>
</feature>
<evidence type="ECO:0000259" key="14">
    <source>
        <dbReference type="PROSITE" id="PS50109"/>
    </source>
</evidence>
<dbReference type="Gene3D" id="1.20.120.160">
    <property type="entry name" value="HPT domain"/>
    <property type="match status" value="1"/>
</dbReference>
<dbReference type="SUPFAM" id="SSF47226">
    <property type="entry name" value="Histidine-containing phosphotransfer domain, HPT domain"/>
    <property type="match status" value="1"/>
</dbReference>
<organism evidence="19 20">
    <name type="scientific">Pedobacter jejuensis</name>
    <dbReference type="NCBI Taxonomy" id="1268550"/>
    <lineage>
        <taxon>Bacteria</taxon>
        <taxon>Pseudomonadati</taxon>
        <taxon>Bacteroidota</taxon>
        <taxon>Sphingobacteriia</taxon>
        <taxon>Sphingobacteriales</taxon>
        <taxon>Sphingobacteriaceae</taxon>
        <taxon>Pedobacter</taxon>
    </lineage>
</organism>
<dbReference type="NCBIfam" id="TIGR00229">
    <property type="entry name" value="sensory_box"/>
    <property type="match status" value="4"/>
</dbReference>
<dbReference type="EMBL" id="RBEE01000004">
    <property type="protein sequence ID" value="RNL55731.1"/>
    <property type="molecule type" value="Genomic_DNA"/>
</dbReference>
<dbReference type="SMART" id="SM00387">
    <property type="entry name" value="HATPase_c"/>
    <property type="match status" value="1"/>
</dbReference>
<evidence type="ECO:0000256" key="11">
    <source>
        <dbReference type="ARBA" id="ARBA00023136"/>
    </source>
</evidence>
<feature type="domain" description="PAC" evidence="17">
    <location>
        <begin position="200"/>
        <end position="254"/>
    </location>
</feature>
<accession>A0A3N0C1M8</accession>
<dbReference type="PROSITE" id="PS50110">
    <property type="entry name" value="RESPONSE_REGULATORY"/>
    <property type="match status" value="1"/>
</dbReference>
<evidence type="ECO:0000256" key="1">
    <source>
        <dbReference type="ARBA" id="ARBA00000085"/>
    </source>
</evidence>
<dbReference type="OrthoDB" id="9811889at2"/>
<reference evidence="19 20" key="1">
    <citation type="submission" date="2018-10" db="EMBL/GenBank/DDBJ databases">
        <title>Genome sequencing of Pedobacter jejuensis TNB23.</title>
        <authorList>
            <person name="Cho Y.-J."/>
            <person name="Cho A."/>
            <person name="Kim O.-S."/>
        </authorList>
    </citation>
    <scope>NUCLEOTIDE SEQUENCE [LARGE SCALE GENOMIC DNA]</scope>
    <source>
        <strain evidence="19 20">TNB23</strain>
    </source>
</reference>
<feature type="domain" description="HPt" evidence="18">
    <location>
        <begin position="1047"/>
        <end position="1148"/>
    </location>
</feature>
<dbReference type="Pfam" id="PF02518">
    <property type="entry name" value="HATPase_c"/>
    <property type="match status" value="1"/>
</dbReference>
<dbReference type="Gene3D" id="1.10.287.130">
    <property type="match status" value="1"/>
</dbReference>
<protein>
    <recommendedName>
        <fullName evidence="3">histidine kinase</fullName>
        <ecNumber evidence="3">2.7.13.3</ecNumber>
    </recommendedName>
</protein>
<dbReference type="SMART" id="SM00388">
    <property type="entry name" value="HisKA"/>
    <property type="match status" value="1"/>
</dbReference>
<keyword evidence="10" id="KW-0902">Two-component regulatory system</keyword>
<dbReference type="InterPro" id="IPR003661">
    <property type="entry name" value="HisK_dim/P_dom"/>
</dbReference>
<dbReference type="PROSITE" id="PS50112">
    <property type="entry name" value="PAS"/>
    <property type="match status" value="2"/>
</dbReference>
<dbReference type="Gene3D" id="3.30.450.20">
    <property type="entry name" value="PAS domain"/>
    <property type="match status" value="4"/>
</dbReference>
<dbReference type="InterPro" id="IPR036097">
    <property type="entry name" value="HisK_dim/P_sf"/>
</dbReference>
<dbReference type="SUPFAM" id="SSF52172">
    <property type="entry name" value="CheY-like"/>
    <property type="match status" value="1"/>
</dbReference>
<dbReference type="InterPro" id="IPR011006">
    <property type="entry name" value="CheY-like_superfamily"/>
</dbReference>
<dbReference type="GO" id="GO:0000155">
    <property type="term" value="F:phosphorelay sensor kinase activity"/>
    <property type="evidence" value="ECO:0007669"/>
    <property type="project" value="InterPro"/>
</dbReference>
<dbReference type="SUPFAM" id="SSF55785">
    <property type="entry name" value="PYP-like sensor domain (PAS domain)"/>
    <property type="match status" value="4"/>
</dbReference>
<dbReference type="Pfam" id="PF00072">
    <property type="entry name" value="Response_reg"/>
    <property type="match status" value="1"/>
</dbReference>
<dbReference type="Proteomes" id="UP000274046">
    <property type="component" value="Unassembled WGS sequence"/>
</dbReference>
<dbReference type="PANTHER" id="PTHR45339">
    <property type="entry name" value="HYBRID SIGNAL TRANSDUCTION HISTIDINE KINASE J"/>
    <property type="match status" value="1"/>
</dbReference>
<dbReference type="CDD" id="cd17546">
    <property type="entry name" value="REC_hyHK_CKI1_RcsC-like"/>
    <property type="match status" value="1"/>
</dbReference>
<dbReference type="Pfam" id="PF01627">
    <property type="entry name" value="Hpt"/>
    <property type="match status" value="1"/>
</dbReference>
<feature type="modified residue" description="4-aspartylphosphate" evidence="13">
    <location>
        <position position="948"/>
    </location>
</feature>
<comment type="subcellular location">
    <subcellularLocation>
        <location evidence="2">Cell membrane</location>
        <topology evidence="2">Multi-pass membrane protein</topology>
    </subcellularLocation>
</comment>
<evidence type="ECO:0000313" key="20">
    <source>
        <dbReference type="Proteomes" id="UP000274046"/>
    </source>
</evidence>
<keyword evidence="9" id="KW-1133">Transmembrane helix</keyword>
<evidence type="ECO:0000313" key="19">
    <source>
        <dbReference type="EMBL" id="RNL55731.1"/>
    </source>
</evidence>
<evidence type="ECO:0000256" key="3">
    <source>
        <dbReference type="ARBA" id="ARBA00012438"/>
    </source>
</evidence>
<proteinExistence type="predicted"/>
<dbReference type="Pfam" id="PF00512">
    <property type="entry name" value="HisKA"/>
    <property type="match status" value="1"/>
</dbReference>
<feature type="domain" description="PAC" evidence="17">
    <location>
        <begin position="330"/>
        <end position="383"/>
    </location>
</feature>
<dbReference type="PROSITE" id="PS50109">
    <property type="entry name" value="HIS_KIN"/>
    <property type="match status" value="1"/>
</dbReference>
<keyword evidence="7" id="KW-0547">Nucleotide-binding</keyword>
<keyword evidence="4" id="KW-1003">Cell membrane</keyword>
<dbReference type="InterPro" id="IPR004358">
    <property type="entry name" value="Sig_transdc_His_kin-like_C"/>
</dbReference>
<dbReference type="InterPro" id="IPR005467">
    <property type="entry name" value="His_kinase_dom"/>
</dbReference>
<dbReference type="RefSeq" id="WP_123204385.1">
    <property type="nucleotide sequence ID" value="NZ_RBEE01000004.1"/>
</dbReference>
<dbReference type="Gene3D" id="3.30.565.10">
    <property type="entry name" value="Histidine kinase-like ATPase, C-terminal domain"/>
    <property type="match status" value="1"/>
</dbReference>
<evidence type="ECO:0000256" key="5">
    <source>
        <dbReference type="ARBA" id="ARBA00022553"/>
    </source>
</evidence>
<dbReference type="InterPro" id="IPR008207">
    <property type="entry name" value="Sig_transdc_His_kin_Hpt_dom"/>
</dbReference>
<dbReference type="EC" id="2.7.13.3" evidence="3"/>
<dbReference type="PRINTS" id="PR00344">
    <property type="entry name" value="BCTRLSENSOR"/>
</dbReference>
<sequence length="1148" mass="131505">MGKSLFLFNKNQLNRLLPFYILINSDLTVDASGSGFGQLNIDVNNKHFKENFVIENFEDEVINTDLLKFIGTGRAKILLKSDLTKYIDGYFEFFDDENLILFAGKEIVDAVKIETPVKPVSSRAQQEQLLILSQIAEVNTNTVIITDSKDIITWVNQSFTTMTGYSFDEAIGRKPEHLLHGSKTNQQTLDYLNKQVQNGQSFSADIYNYSKSGVPYWGRIKGQPIHNSKGDVTGFFALIEDITSEKEAQEELKDSENRFRVALEKIGNVWEHDFVTGRTFFSKTNNEFWGYEEDELERMELNWWDNVHKDDFHLLLKNFKAYRRGAIDSHNEEYRIIHKNGDVKWILDRGVVIEKDEQNRPLRVVGTHTDITPIKRTEQELEQRVRQFKSLSENIPGVIYEYEYREDGTDGLRYISPAIKRVFGITPDEFWFQKYISPEDQERISQKQEHSMTTLEPFYDETEIIIPGLSTRWYAMHSSYSYTDQNNAKVFTGFMSDITERKAIEESLRINEEKYRSILANMKLGLLEVDNEGKITYANNSFCYMSGYTMPELIGKFTDKLFLAEDSSEAEREKWRNREKGLGDAYEVETKDKKGNKKWWLISGAPRYNDKAELVGSIGIHLDITDQKIQETDLVEARIEAEQSAYSKEIFLANMSHEIRTPMNAIMSMASQLAKTNLEPQQEFYLETIHTASKNLLVIINDVLDLSKIDAGKLSLENIGFNLIDVLQNAMQVITHKGEEKGLDLNNFYFDGNINKVLIGDPYRLNQILLNLMTNAVKFTEKGSVDLICKVITDKPNSQVIHFSVVDTGIGMEESFVKHLFEKFSQEYESVSRKYGGTGLGMSICKELVEQMGGEIFVESKKGFGSTISFIIEFQKGATEDMPEKAETEFSEDFLVGRKVLVTDDNDLNRLVASILLLDYGATVMVAENGEIALDMISKENFDVILMDIQMPIMNGYETTRKIRKTGSTIPIIALTASAIKGEREKCIACGMNDYITKPINEEEFLKTIDKWIVTEEEIQEESDMEQSLQEEDLYDLSGLRAISKGREAFVKKMVDMFCEQTPITVKEMIDAYHENDLEQMGAIAHKLKSNIDNLNIVSLQKIIRDIESTGRERLENPSLPTALKDTETIISRVVEELKKEFPDEEAN</sequence>
<feature type="domain" description="PAS" evidence="16">
    <location>
        <begin position="511"/>
        <end position="556"/>
    </location>
</feature>
<feature type="modified residue" description="Phosphohistidine" evidence="12">
    <location>
        <position position="1086"/>
    </location>
</feature>
<keyword evidence="11" id="KW-0472">Membrane</keyword>
<dbReference type="InterPro" id="IPR000700">
    <property type="entry name" value="PAS-assoc_C"/>
</dbReference>
<keyword evidence="8" id="KW-0067">ATP-binding</keyword>
<comment type="caution">
    <text evidence="19">The sequence shown here is derived from an EMBL/GenBank/DDBJ whole genome shotgun (WGS) entry which is preliminary data.</text>
</comment>
<dbReference type="Pfam" id="PF08447">
    <property type="entry name" value="PAS_3"/>
    <property type="match status" value="1"/>
</dbReference>
<dbReference type="InterPro" id="IPR001789">
    <property type="entry name" value="Sig_transdc_resp-reg_receiver"/>
</dbReference>
<name>A0A3N0C1M8_9SPHI</name>
<dbReference type="PANTHER" id="PTHR45339:SF1">
    <property type="entry name" value="HYBRID SIGNAL TRANSDUCTION HISTIDINE KINASE J"/>
    <property type="match status" value="1"/>
</dbReference>
<dbReference type="InterPro" id="IPR036641">
    <property type="entry name" value="HPT_dom_sf"/>
</dbReference>
<gene>
    <name evidence="19" type="ORF">D7004_02955</name>
</gene>
<feature type="domain" description="Histidine kinase" evidence="14">
    <location>
        <begin position="654"/>
        <end position="876"/>
    </location>
</feature>
<evidence type="ECO:0000256" key="2">
    <source>
        <dbReference type="ARBA" id="ARBA00004651"/>
    </source>
</evidence>
<dbReference type="PROSITE" id="PS50894">
    <property type="entry name" value="HPT"/>
    <property type="match status" value="1"/>
</dbReference>
<dbReference type="SMART" id="SM00448">
    <property type="entry name" value="REC"/>
    <property type="match status" value="1"/>
</dbReference>
<keyword evidence="20" id="KW-1185">Reference proteome</keyword>
<evidence type="ECO:0000256" key="4">
    <source>
        <dbReference type="ARBA" id="ARBA00022475"/>
    </source>
</evidence>
<dbReference type="InterPro" id="IPR035965">
    <property type="entry name" value="PAS-like_dom_sf"/>
</dbReference>
<dbReference type="Gene3D" id="3.40.50.2300">
    <property type="match status" value="1"/>
</dbReference>
<dbReference type="GO" id="GO:0005524">
    <property type="term" value="F:ATP binding"/>
    <property type="evidence" value="ECO:0007669"/>
    <property type="project" value="UniProtKB-KW"/>
</dbReference>
<dbReference type="CDD" id="cd00130">
    <property type="entry name" value="PAS"/>
    <property type="match status" value="4"/>
</dbReference>
<dbReference type="InterPro" id="IPR036890">
    <property type="entry name" value="HATPase_C_sf"/>
</dbReference>
<evidence type="ECO:0000256" key="7">
    <source>
        <dbReference type="ARBA" id="ARBA00022741"/>
    </source>
</evidence>
<dbReference type="CDD" id="cd16922">
    <property type="entry name" value="HATPase_EvgS-ArcB-TorS-like"/>
    <property type="match status" value="1"/>
</dbReference>
<evidence type="ECO:0000256" key="12">
    <source>
        <dbReference type="PROSITE-ProRule" id="PRU00110"/>
    </source>
</evidence>
<evidence type="ECO:0000256" key="6">
    <source>
        <dbReference type="ARBA" id="ARBA00022692"/>
    </source>
</evidence>
<dbReference type="InterPro" id="IPR013655">
    <property type="entry name" value="PAS_fold_3"/>
</dbReference>
<dbReference type="SMART" id="SM00091">
    <property type="entry name" value="PAS"/>
    <property type="match status" value="4"/>
</dbReference>
<evidence type="ECO:0000259" key="18">
    <source>
        <dbReference type="PROSITE" id="PS50894"/>
    </source>
</evidence>
<dbReference type="FunFam" id="3.30.565.10:FF:000010">
    <property type="entry name" value="Sensor histidine kinase RcsC"/>
    <property type="match status" value="1"/>
</dbReference>
<dbReference type="SUPFAM" id="SSF55874">
    <property type="entry name" value="ATPase domain of HSP90 chaperone/DNA topoisomerase II/histidine kinase"/>
    <property type="match status" value="1"/>
</dbReference>
<dbReference type="Pfam" id="PF13426">
    <property type="entry name" value="PAS_9"/>
    <property type="match status" value="3"/>
</dbReference>
<feature type="domain" description="PAC" evidence="17">
    <location>
        <begin position="584"/>
        <end position="636"/>
    </location>
</feature>
<evidence type="ECO:0000256" key="8">
    <source>
        <dbReference type="ARBA" id="ARBA00022840"/>
    </source>
</evidence>
<dbReference type="CDD" id="cd00082">
    <property type="entry name" value="HisKA"/>
    <property type="match status" value="1"/>
</dbReference>
<dbReference type="AlphaFoldDB" id="A0A3N0C1M8"/>
<dbReference type="InterPro" id="IPR000014">
    <property type="entry name" value="PAS"/>
</dbReference>
<feature type="domain" description="PAS" evidence="16">
    <location>
        <begin position="132"/>
        <end position="199"/>
    </location>
</feature>